<dbReference type="SUPFAM" id="SSF51556">
    <property type="entry name" value="Metallo-dependent hydrolases"/>
    <property type="match status" value="1"/>
</dbReference>
<reference evidence="2 3" key="1">
    <citation type="submission" date="2015-09" db="EMBL/GenBank/DDBJ databases">
        <authorList>
            <consortium name="Pathogen Informatics"/>
        </authorList>
    </citation>
    <scope>NUCLEOTIDE SEQUENCE [LARGE SCALE GENOMIC DNA]</scope>
    <source>
        <strain evidence="2 3">2789STDY5608850</strain>
    </source>
</reference>
<dbReference type="CDD" id="cd01300">
    <property type="entry name" value="YtcJ_like"/>
    <property type="match status" value="1"/>
</dbReference>
<sequence>MREIYYNGVIYTGTGRDAEAMAVEDGRIAGVGNLNDLETCSDAVYHNLDGHFVVPGFNDSHMHLLNYGHTLKLVDLTAATSSLEAMCSALSHFISKEKPAPGTWVVGRGWNHDYFQDEKRFPNRYDLDRVSTEHPILVIRACGHIACANTKAMEAAGITRMTPQPEGGCYDMDEDGEPVGIFREFGVDLIHGSIPKPTKKELKQYLRLAMSDLNSRGVTSSQTDDLAAFPGVPFETVLEAYRELEREGAMAVRVYEQCLLPTMKQLEDFLARGYRTGEGSAYFKIGPLKLLSDGSLGARTAFLSQPYEDGENPDERGIAIYSQEELEKLITLADGSGMQIAVHAIGDGAMEMAVRAYERAMEANPDRTDRRHGIVHCQITTGRLLEAFRRLKLHAYIQSIFLDYDNHIVEARIGAERAGETYQFKTLLSMGVSVSNGSDCPVERPDVMAGIQCAVTRTTLDGTKTFLKEQALTVEEAISTYTAMGAEASFEEQEKGTLSVGKLADFAVLERDIRACAPDRIKDTAVLETYVGGVCVYKKEKS</sequence>
<dbReference type="SUPFAM" id="SSF51338">
    <property type="entry name" value="Composite domain of metallo-dependent hydrolases"/>
    <property type="match status" value="1"/>
</dbReference>
<dbReference type="Gene3D" id="3.10.310.70">
    <property type="match status" value="1"/>
</dbReference>
<dbReference type="PANTHER" id="PTHR22642:SF2">
    <property type="entry name" value="PROTEIN LONG AFTER FAR-RED 3"/>
    <property type="match status" value="1"/>
</dbReference>
<organism evidence="2 3">
    <name type="scientific">Hungatella hathewayi</name>
    <dbReference type="NCBI Taxonomy" id="154046"/>
    <lineage>
        <taxon>Bacteria</taxon>
        <taxon>Bacillati</taxon>
        <taxon>Bacillota</taxon>
        <taxon>Clostridia</taxon>
        <taxon>Lachnospirales</taxon>
        <taxon>Lachnospiraceae</taxon>
        <taxon>Hungatella</taxon>
    </lineage>
</organism>
<dbReference type="GO" id="GO:0016810">
    <property type="term" value="F:hydrolase activity, acting on carbon-nitrogen (but not peptide) bonds"/>
    <property type="evidence" value="ECO:0007669"/>
    <property type="project" value="InterPro"/>
</dbReference>
<dbReference type="Gene3D" id="2.30.40.10">
    <property type="entry name" value="Urease, subunit C, domain 1"/>
    <property type="match status" value="1"/>
</dbReference>
<dbReference type="InterPro" id="IPR033932">
    <property type="entry name" value="YtcJ-like"/>
</dbReference>
<proteinExistence type="predicted"/>
<dbReference type="AlphaFoldDB" id="A0A174H268"/>
<feature type="domain" description="Amidohydrolase 3" evidence="1">
    <location>
        <begin position="47"/>
        <end position="537"/>
    </location>
</feature>
<dbReference type="EC" id="3.5.1.91" evidence="2"/>
<accession>A0A174H268</accession>
<dbReference type="Gene3D" id="3.20.20.140">
    <property type="entry name" value="Metal-dependent hydrolases"/>
    <property type="match status" value="1"/>
</dbReference>
<dbReference type="PANTHER" id="PTHR22642">
    <property type="entry name" value="IMIDAZOLONEPROPIONASE"/>
    <property type="match status" value="1"/>
</dbReference>
<dbReference type="Pfam" id="PF07969">
    <property type="entry name" value="Amidohydro_3"/>
    <property type="match status" value="1"/>
</dbReference>
<evidence type="ECO:0000313" key="2">
    <source>
        <dbReference type="EMBL" id="CUO69004.1"/>
    </source>
</evidence>
<dbReference type="EMBL" id="CYZE01000010">
    <property type="protein sequence ID" value="CUO69004.1"/>
    <property type="molecule type" value="Genomic_DNA"/>
</dbReference>
<evidence type="ECO:0000259" key="1">
    <source>
        <dbReference type="Pfam" id="PF07969"/>
    </source>
</evidence>
<name>A0A174H268_9FIRM</name>
<evidence type="ECO:0000313" key="3">
    <source>
        <dbReference type="Proteomes" id="UP000095651"/>
    </source>
</evidence>
<dbReference type="InterPro" id="IPR011059">
    <property type="entry name" value="Metal-dep_hydrolase_composite"/>
</dbReference>
<dbReference type="Proteomes" id="UP000095651">
    <property type="component" value="Unassembled WGS sequence"/>
</dbReference>
<gene>
    <name evidence="2" type="primary">nfdA_2</name>
    <name evidence="2" type="ORF">ERS852407_03607</name>
</gene>
<dbReference type="InterPro" id="IPR032466">
    <property type="entry name" value="Metal_Hydrolase"/>
</dbReference>
<keyword evidence="2" id="KW-0378">Hydrolase</keyword>
<dbReference type="RefSeq" id="WP_055657260.1">
    <property type="nucleotide sequence ID" value="NZ_CABIXC010000010.1"/>
</dbReference>
<protein>
    <submittedName>
        <fullName evidence="2">Predicted metal-dependent hydrolase with the TIM-barrel fold</fullName>
        <ecNumber evidence="2">3.5.1.91</ecNumber>
    </submittedName>
</protein>
<dbReference type="InterPro" id="IPR013108">
    <property type="entry name" value="Amidohydro_3"/>
</dbReference>